<evidence type="ECO:0000259" key="6">
    <source>
        <dbReference type="PROSITE" id="PS51194"/>
    </source>
</evidence>
<evidence type="ECO:0000256" key="4">
    <source>
        <dbReference type="ARBA" id="ARBA00022840"/>
    </source>
</evidence>
<evidence type="ECO:0000313" key="7">
    <source>
        <dbReference type="EMBL" id="KFG91995.1"/>
    </source>
</evidence>
<reference evidence="7" key="1">
    <citation type="submission" date="2014-08" db="EMBL/GenBank/DDBJ databases">
        <title>Draft genome sequences of Sphingobium herbicidovorans.</title>
        <authorList>
            <person name="Gan H.M."/>
            <person name="Gan H.Y."/>
            <person name="Savka M.A."/>
        </authorList>
    </citation>
    <scope>NUCLEOTIDE SEQUENCE [LARGE SCALE GENOMIC DNA]</scope>
    <source>
        <strain evidence="7">NBRC 16415</strain>
    </source>
</reference>
<dbReference type="PANTHER" id="PTHR12131:SF1">
    <property type="entry name" value="ATP-DEPENDENT RNA HELICASE SUPV3L1, MITOCHONDRIAL-RELATED"/>
    <property type="match status" value="1"/>
</dbReference>
<dbReference type="InterPro" id="IPR055206">
    <property type="entry name" value="DEXQc_SUV3"/>
</dbReference>
<proteinExistence type="predicted"/>
<dbReference type="PROSITE" id="PS51194">
    <property type="entry name" value="HELICASE_CTER"/>
    <property type="match status" value="1"/>
</dbReference>
<keyword evidence="8" id="KW-1185">Reference proteome</keyword>
<gene>
    <name evidence="7" type="ORF">BV98_000246</name>
</gene>
<keyword evidence="3 7" id="KW-0347">Helicase</keyword>
<comment type="caution">
    <text evidence="7">The sequence shown here is derived from an EMBL/GenBank/DDBJ whole genome shotgun (WGS) entry which is preliminary data.</text>
</comment>
<dbReference type="Proteomes" id="UP000024284">
    <property type="component" value="Unassembled WGS sequence"/>
</dbReference>
<evidence type="ECO:0000256" key="3">
    <source>
        <dbReference type="ARBA" id="ARBA00022806"/>
    </source>
</evidence>
<evidence type="ECO:0000256" key="1">
    <source>
        <dbReference type="ARBA" id="ARBA00022741"/>
    </source>
</evidence>
<dbReference type="InterPro" id="IPR001650">
    <property type="entry name" value="Helicase_C-like"/>
</dbReference>
<feature type="compositionally biased region" description="Low complexity" evidence="5">
    <location>
        <begin position="821"/>
        <end position="844"/>
    </location>
</feature>
<dbReference type="AlphaFoldDB" id="A0A086PF27"/>
<accession>A0A086PF27</accession>
<feature type="domain" description="Helicase C-terminal" evidence="6">
    <location>
        <begin position="156"/>
        <end position="312"/>
    </location>
</feature>
<feature type="region of interest" description="Disordered" evidence="5">
    <location>
        <begin position="811"/>
        <end position="852"/>
    </location>
</feature>
<dbReference type="InterPro" id="IPR027417">
    <property type="entry name" value="P-loop_NTPase"/>
</dbReference>
<dbReference type="Pfam" id="PF00271">
    <property type="entry name" value="Helicase_C"/>
    <property type="match status" value="1"/>
</dbReference>
<dbReference type="Pfam" id="PF22527">
    <property type="entry name" value="DEXQc_Suv3"/>
    <property type="match status" value="1"/>
</dbReference>
<protein>
    <submittedName>
        <fullName evidence="7">Helicase domain-containing protein</fullName>
    </submittedName>
</protein>
<dbReference type="SUPFAM" id="SSF52540">
    <property type="entry name" value="P-loop containing nucleoside triphosphate hydrolases"/>
    <property type="match status" value="2"/>
</dbReference>
<dbReference type="PANTHER" id="PTHR12131">
    <property type="entry name" value="ATP-DEPENDENT RNA AND DNA HELICASE"/>
    <property type="match status" value="1"/>
</dbReference>
<keyword evidence="4" id="KW-0067">ATP-binding</keyword>
<keyword evidence="2" id="KW-0378">Hydrolase</keyword>
<evidence type="ECO:0000256" key="5">
    <source>
        <dbReference type="SAM" id="MobiDB-lite"/>
    </source>
</evidence>
<sequence>MAQFARSPVTAVLGPTNTGKTHLAVERMCGHSSGMMGFPLRLLAREVYERVVAIKGPGQVALITGEEKIVPPGALYYLCTAESMPVDGDYAFVALDEAQLGSDPERGHVFTDRLLRARGREETMILGSASISRVVKALVPEAEIISRPRFSTLSYAGAKKLSRLPKRSAVVAFSAEEVYAVAEMLRRFRGGAAVVMGALSPRTRNAQVQMFLNGEVDYLVATDAIGMGLNLDVAHVAFASLRKFDGRRTRRLTVAEMAQIAGRAGRHHKDGTFGSLGHEDGDAAFTPEEIEAIEAHRFPPVDQLFWREGKPRMDSVNRLILELETRPDLDQLRAAPEAVDLAVLRRLADDPLVIDRAKGKKQVERLWAACGLPDFQKVGAEHHARTVSRIWRFLSEGQGHIPRDWFAQQLARLDSVQGDIDTLSARIAAARTWSYIAHRADWLAHPAEMAERTRALEERLSDALHTALTQRFVDRRTTVLLRDMGQDAGNLPVDLEQDGTVCVDGETIGRLDGFRFSVDPATRHQDRKMLLAAAERRLGRILRVKADELLGAPDTDFVLMDEAGQAPGISWKGDAVAALLTGPSLLTPEIRLDRGLLALGQDVQKQVAGRLTAWFEAQKEKHLLPLTKMVASASDPEVPAVVRAVFAQLADAGGVIARTELDSALGHLDKDQRHLLRRAGIDIGVLDIYHPGLLKPGAARWRAALLAARIAKPCLPLPQPGLTLIPAGEKPEQMGARIAGFRGFGEQMLRIDMAERMARTAHEAIAKGEAFTALSPQIVSLGLSEAAFLQLMRLAGFRPVETAEEGGVNWAFRGRQKARPDQQQARGPARRPAAARGAPSRPASGGAGAPAGNHAFAGLAELLGRNG</sequence>
<dbReference type="eggNOG" id="COG4581">
    <property type="taxonomic scope" value="Bacteria"/>
</dbReference>
<dbReference type="InterPro" id="IPR050699">
    <property type="entry name" value="RNA-DNA_Helicase"/>
</dbReference>
<dbReference type="EMBL" id="JFZA02000001">
    <property type="protein sequence ID" value="KFG91995.1"/>
    <property type="molecule type" value="Genomic_DNA"/>
</dbReference>
<dbReference type="STRING" id="76947.GCA_002080435_00772"/>
<evidence type="ECO:0000313" key="8">
    <source>
        <dbReference type="Proteomes" id="UP000024284"/>
    </source>
</evidence>
<dbReference type="SMART" id="SM00490">
    <property type="entry name" value="HELICc"/>
    <property type="match status" value="1"/>
</dbReference>
<dbReference type="PATRIC" id="fig|1219045.3.peg.249"/>
<dbReference type="GO" id="GO:0016787">
    <property type="term" value="F:hydrolase activity"/>
    <property type="evidence" value="ECO:0007669"/>
    <property type="project" value="UniProtKB-KW"/>
</dbReference>
<keyword evidence="1" id="KW-0547">Nucleotide-binding</keyword>
<name>A0A086PF27_SPHHM</name>
<dbReference type="Gene3D" id="3.40.50.300">
    <property type="entry name" value="P-loop containing nucleotide triphosphate hydrolases"/>
    <property type="match status" value="2"/>
</dbReference>
<organism evidence="7 8">
    <name type="scientific">Sphingobium herbicidovorans (strain ATCC 700291 / DSM 11019 / CCUG 56400 / KCTC 2939 / LMG 18315 / NBRC 16415 / MH)</name>
    <name type="common">Sphingomonas herbicidovorans</name>
    <dbReference type="NCBI Taxonomy" id="1219045"/>
    <lineage>
        <taxon>Bacteria</taxon>
        <taxon>Pseudomonadati</taxon>
        <taxon>Pseudomonadota</taxon>
        <taxon>Alphaproteobacteria</taxon>
        <taxon>Sphingomonadales</taxon>
        <taxon>Sphingomonadaceae</taxon>
        <taxon>Sphingobium</taxon>
    </lineage>
</organism>
<evidence type="ECO:0000256" key="2">
    <source>
        <dbReference type="ARBA" id="ARBA00022801"/>
    </source>
</evidence>
<dbReference type="RefSeq" id="WP_174525883.1">
    <property type="nucleotide sequence ID" value="NZ_BCZD01000001.1"/>
</dbReference>
<dbReference type="GO" id="GO:0005524">
    <property type="term" value="F:ATP binding"/>
    <property type="evidence" value="ECO:0007669"/>
    <property type="project" value="UniProtKB-KW"/>
</dbReference>
<dbReference type="GO" id="GO:0004386">
    <property type="term" value="F:helicase activity"/>
    <property type="evidence" value="ECO:0007669"/>
    <property type="project" value="UniProtKB-KW"/>
</dbReference>